<dbReference type="InterPro" id="IPR007593">
    <property type="entry name" value="CD225/Dispanin_fam"/>
</dbReference>
<dbReference type="Pfam" id="PF04505">
    <property type="entry name" value="CD225"/>
    <property type="match status" value="1"/>
</dbReference>
<comment type="caution">
    <text evidence="7">The sequence shown here is derived from an EMBL/GenBank/DDBJ whole genome shotgun (WGS) entry which is preliminary data.</text>
</comment>
<feature type="transmembrane region" description="Helical" evidence="6">
    <location>
        <begin position="45"/>
        <end position="65"/>
    </location>
</feature>
<accession>A0ABU3WVB8</accession>
<dbReference type="Proteomes" id="UP001275440">
    <property type="component" value="Unassembled WGS sequence"/>
</dbReference>
<evidence type="ECO:0000313" key="8">
    <source>
        <dbReference type="Proteomes" id="UP001275440"/>
    </source>
</evidence>
<keyword evidence="4 6" id="KW-0472">Membrane</keyword>
<evidence type="ECO:0000256" key="6">
    <source>
        <dbReference type="SAM" id="Phobius"/>
    </source>
</evidence>
<keyword evidence="3 6" id="KW-1133">Transmembrane helix</keyword>
<sequence length="124" mass="13143">MNEYPQYPPNNPDGYNPQAAPGGYGYGYGQYPAAPQFGAPPENNLVWGILTTVLCCLPLGIVSIVKANSVNTLWAQGQFDAAHKAAADAKKFAIWSAVGAVAIWVVVILFYVVLFAVAASSSSY</sequence>
<comment type="subcellular location">
    <subcellularLocation>
        <location evidence="1">Membrane</location>
    </subcellularLocation>
</comment>
<gene>
    <name evidence="7" type="ORF">F8M49_25720</name>
</gene>
<evidence type="ECO:0000256" key="4">
    <source>
        <dbReference type="ARBA" id="ARBA00023136"/>
    </source>
</evidence>
<evidence type="ECO:0000313" key="7">
    <source>
        <dbReference type="EMBL" id="MDV2477941.1"/>
    </source>
</evidence>
<feature type="region of interest" description="Disordered" evidence="5">
    <location>
        <begin position="1"/>
        <end position="21"/>
    </location>
</feature>
<dbReference type="EMBL" id="WBMO01000005">
    <property type="protein sequence ID" value="MDV2477941.1"/>
    <property type="molecule type" value="Genomic_DNA"/>
</dbReference>
<dbReference type="InterPro" id="IPR051423">
    <property type="entry name" value="CD225/Dispanin"/>
</dbReference>
<feature type="compositionally biased region" description="Pro residues" evidence="5">
    <location>
        <begin position="1"/>
        <end position="11"/>
    </location>
</feature>
<dbReference type="PANTHER" id="PTHR14948">
    <property type="entry name" value="NG5"/>
    <property type="match status" value="1"/>
</dbReference>
<reference evidence="7 8" key="1">
    <citation type="submission" date="2019-10" db="EMBL/GenBank/DDBJ databases">
        <title>Draft Genome Assembly of Rhodococcus zopfii DSM44189.</title>
        <authorList>
            <person name="Sutton J.M."/>
            <person name="Akob D.M."/>
            <person name="Bushman T.J."/>
        </authorList>
    </citation>
    <scope>NUCLEOTIDE SEQUENCE [LARGE SCALE GENOMIC DNA]</scope>
    <source>
        <strain evidence="7 8">DSM 44189</strain>
    </source>
</reference>
<keyword evidence="8" id="KW-1185">Reference proteome</keyword>
<evidence type="ECO:0000256" key="2">
    <source>
        <dbReference type="ARBA" id="ARBA00022692"/>
    </source>
</evidence>
<organism evidence="7 8">
    <name type="scientific">Rhodococcus zopfii</name>
    <dbReference type="NCBI Taxonomy" id="43772"/>
    <lineage>
        <taxon>Bacteria</taxon>
        <taxon>Bacillati</taxon>
        <taxon>Actinomycetota</taxon>
        <taxon>Actinomycetes</taxon>
        <taxon>Mycobacteriales</taxon>
        <taxon>Nocardiaceae</taxon>
        <taxon>Rhodococcus</taxon>
    </lineage>
</organism>
<evidence type="ECO:0000256" key="1">
    <source>
        <dbReference type="ARBA" id="ARBA00004370"/>
    </source>
</evidence>
<proteinExistence type="predicted"/>
<evidence type="ECO:0000256" key="3">
    <source>
        <dbReference type="ARBA" id="ARBA00022989"/>
    </source>
</evidence>
<feature type="transmembrane region" description="Helical" evidence="6">
    <location>
        <begin position="92"/>
        <end position="119"/>
    </location>
</feature>
<name>A0ABU3WVB8_9NOCA</name>
<protein>
    <submittedName>
        <fullName evidence="7">CD225/dispanin family protein</fullName>
    </submittedName>
</protein>
<dbReference type="PANTHER" id="PTHR14948:SF25">
    <property type="entry name" value="DUF4190 DOMAIN-CONTAINING PROTEIN"/>
    <property type="match status" value="1"/>
</dbReference>
<evidence type="ECO:0000256" key="5">
    <source>
        <dbReference type="SAM" id="MobiDB-lite"/>
    </source>
</evidence>
<keyword evidence="2 6" id="KW-0812">Transmembrane</keyword>